<feature type="domain" description="Fibronectin type-III" evidence="27">
    <location>
        <begin position="6151"/>
        <end position="6248"/>
    </location>
</feature>
<dbReference type="PANTHER" id="PTHR14340:SF9">
    <property type="entry name" value="FIBRONECTIN TYPE-III DOMAIN-CONTAINING PROTEIN"/>
    <property type="match status" value="1"/>
</dbReference>
<evidence type="ECO:0000256" key="6">
    <source>
        <dbReference type="ARBA" id="ARBA00022490"/>
    </source>
</evidence>
<dbReference type="Gene3D" id="3.30.200.20">
    <property type="entry name" value="Phosphorylase Kinase, domain 1"/>
    <property type="match status" value="1"/>
</dbReference>
<dbReference type="FunFam" id="2.60.40.10:FF:001003">
    <property type="entry name" value="titin isoform X1"/>
    <property type="match status" value="1"/>
</dbReference>
<dbReference type="InterPro" id="IPR003598">
    <property type="entry name" value="Ig_sub2"/>
</dbReference>
<feature type="domain" description="Ig-like" evidence="26">
    <location>
        <begin position="7292"/>
        <end position="7381"/>
    </location>
</feature>
<keyword evidence="6" id="KW-0963">Cytoplasm</keyword>
<feature type="domain" description="Fibronectin type-III" evidence="27">
    <location>
        <begin position="1579"/>
        <end position="1672"/>
    </location>
</feature>
<evidence type="ECO:0000256" key="21">
    <source>
        <dbReference type="ARBA" id="ARBA00047899"/>
    </source>
</evidence>
<dbReference type="PROSITE" id="PS50011">
    <property type="entry name" value="PROTEIN_KINASE_DOM"/>
    <property type="match status" value="1"/>
</dbReference>
<dbReference type="FunFam" id="2.60.40.10:FF:000612">
    <property type="entry name" value="palladin isoform X1"/>
    <property type="match status" value="1"/>
</dbReference>
<feature type="region of interest" description="Disordered" evidence="24">
    <location>
        <begin position="2541"/>
        <end position="2563"/>
    </location>
</feature>
<dbReference type="FunFam" id="2.60.40.10:FF:000504">
    <property type="entry name" value="Bent, isoform J"/>
    <property type="match status" value="2"/>
</dbReference>
<feature type="domain" description="Ig-like" evidence="26">
    <location>
        <begin position="2370"/>
        <end position="2457"/>
    </location>
</feature>
<dbReference type="Pfam" id="PF00041">
    <property type="entry name" value="fn3"/>
    <property type="match status" value="39"/>
</dbReference>
<keyword evidence="5" id="KW-0728">SH3 domain</keyword>
<dbReference type="InterPro" id="IPR013098">
    <property type="entry name" value="Ig_I-set"/>
</dbReference>
<dbReference type="FunFam" id="3.30.200.20:FF:000249">
    <property type="entry name" value="twitchin isoform X2"/>
    <property type="match status" value="1"/>
</dbReference>
<dbReference type="FunFam" id="2.60.40.10:FF:000032">
    <property type="entry name" value="palladin isoform X1"/>
    <property type="match status" value="1"/>
</dbReference>
<keyword evidence="8" id="KW-0597">Phosphoprotein</keyword>
<dbReference type="CDD" id="cd00096">
    <property type="entry name" value="Ig"/>
    <property type="match status" value="1"/>
</dbReference>
<dbReference type="GO" id="GO:0005516">
    <property type="term" value="F:calmodulin binding"/>
    <property type="evidence" value="ECO:0007669"/>
    <property type="project" value="UniProtKB-KW"/>
</dbReference>
<feature type="domain" description="Fibronectin type-III" evidence="27">
    <location>
        <begin position="982"/>
        <end position="1078"/>
    </location>
</feature>
<dbReference type="FunFam" id="2.60.40.10:FF:000553">
    <property type="entry name" value="Uncharacterized protein, isoform J"/>
    <property type="match status" value="1"/>
</dbReference>
<feature type="domain" description="Fibronectin type-III" evidence="27">
    <location>
        <begin position="4664"/>
        <end position="4758"/>
    </location>
</feature>
<evidence type="ECO:0000313" key="29">
    <source>
        <dbReference type="Proteomes" id="UP000215335"/>
    </source>
</evidence>
<feature type="region of interest" description="Disordered" evidence="24">
    <location>
        <begin position="5142"/>
        <end position="5161"/>
    </location>
</feature>
<dbReference type="GO" id="GO:0046872">
    <property type="term" value="F:metal ion binding"/>
    <property type="evidence" value="ECO:0007669"/>
    <property type="project" value="UniProtKB-KW"/>
</dbReference>
<dbReference type="FunFam" id="2.60.40.10:FF:001845">
    <property type="entry name" value="Bent, isoform H"/>
    <property type="match status" value="1"/>
</dbReference>
<dbReference type="GO" id="GO:0050793">
    <property type="term" value="P:regulation of developmental process"/>
    <property type="evidence" value="ECO:0007669"/>
    <property type="project" value="UniProtKB-ARBA"/>
</dbReference>
<dbReference type="Proteomes" id="UP000215335">
    <property type="component" value="Unassembled WGS sequence"/>
</dbReference>
<feature type="domain" description="Ig-like" evidence="26">
    <location>
        <begin position="403"/>
        <end position="487"/>
    </location>
</feature>
<dbReference type="CDD" id="cd00063">
    <property type="entry name" value="FN3"/>
    <property type="match status" value="39"/>
</dbReference>
<feature type="domain" description="Fibronectin type-III" evidence="27">
    <location>
        <begin position="784"/>
        <end position="879"/>
    </location>
</feature>
<dbReference type="SUPFAM" id="SSF48726">
    <property type="entry name" value="Immunoglobulin"/>
    <property type="match status" value="30"/>
</dbReference>
<dbReference type="SMART" id="SM00220">
    <property type="entry name" value="S_TKc"/>
    <property type="match status" value="1"/>
</dbReference>
<comment type="caution">
    <text evidence="28">The sequence shown here is derived from an EMBL/GenBank/DDBJ whole genome shotgun (WGS) entry which is preliminary data.</text>
</comment>
<evidence type="ECO:0000256" key="1">
    <source>
        <dbReference type="ARBA" id="ARBA00001946"/>
    </source>
</evidence>
<dbReference type="InterPro" id="IPR003961">
    <property type="entry name" value="FN3_dom"/>
</dbReference>
<evidence type="ECO:0000256" key="23">
    <source>
        <dbReference type="PROSITE-ProRule" id="PRU10141"/>
    </source>
</evidence>
<dbReference type="EMBL" id="NNAY01001441">
    <property type="protein sequence ID" value="OXU23968.1"/>
    <property type="molecule type" value="Genomic_DNA"/>
</dbReference>
<evidence type="ECO:0000259" key="26">
    <source>
        <dbReference type="PROSITE" id="PS50835"/>
    </source>
</evidence>
<dbReference type="GO" id="GO:0031672">
    <property type="term" value="C:A band"/>
    <property type="evidence" value="ECO:0007669"/>
    <property type="project" value="UniProtKB-ARBA"/>
</dbReference>
<dbReference type="PRINTS" id="PR00014">
    <property type="entry name" value="FNTYPEIII"/>
</dbReference>
<feature type="domain" description="Ig-like" evidence="26">
    <location>
        <begin position="6924"/>
        <end position="7012"/>
    </location>
</feature>
<dbReference type="SUPFAM" id="SSF56112">
    <property type="entry name" value="Protein kinase-like (PK-like)"/>
    <property type="match status" value="1"/>
</dbReference>
<evidence type="ECO:0000256" key="19">
    <source>
        <dbReference type="ARBA" id="ARBA00023179"/>
    </source>
</evidence>
<reference evidence="28 29" key="1">
    <citation type="journal article" date="2017" name="Curr. Biol.">
        <title>The Evolution of Venom by Co-option of Single-Copy Genes.</title>
        <authorList>
            <person name="Martinson E.O."/>
            <person name="Mrinalini"/>
            <person name="Kelkar Y.D."/>
            <person name="Chang C.H."/>
            <person name="Werren J.H."/>
        </authorList>
    </citation>
    <scope>NUCLEOTIDE SEQUENCE [LARGE SCALE GENOMIC DNA]</scope>
    <source>
        <strain evidence="28 29">Alberta</strain>
        <tissue evidence="28">Whole body</tissue>
    </source>
</reference>
<evidence type="ECO:0000256" key="15">
    <source>
        <dbReference type="ARBA" id="ARBA00022840"/>
    </source>
</evidence>
<feature type="region of interest" description="Disordered" evidence="24">
    <location>
        <begin position="1058"/>
        <end position="1087"/>
    </location>
</feature>
<feature type="domain" description="Fibronectin type-III" evidence="27">
    <location>
        <begin position="1383"/>
        <end position="1478"/>
    </location>
</feature>
<feature type="domain" description="Fibronectin type-III" evidence="27">
    <location>
        <begin position="5655"/>
        <end position="5751"/>
    </location>
</feature>
<dbReference type="FunFam" id="2.60.40.10:FF:000160">
    <property type="entry name" value="Titin a"/>
    <property type="match status" value="2"/>
</dbReference>
<feature type="domain" description="Fibronectin type-III" evidence="27">
    <location>
        <begin position="4560"/>
        <end position="4658"/>
    </location>
</feature>
<comment type="cofactor">
    <cofactor evidence="1">
        <name>Mg(2+)</name>
        <dbReference type="ChEBI" id="CHEBI:18420"/>
    </cofactor>
</comment>
<feature type="domain" description="Fibronectin type-III" evidence="27">
    <location>
        <begin position="5757"/>
        <end position="5852"/>
    </location>
</feature>
<evidence type="ECO:0000256" key="9">
    <source>
        <dbReference type="ARBA" id="ARBA00022679"/>
    </source>
</evidence>
<evidence type="ECO:0000256" key="14">
    <source>
        <dbReference type="ARBA" id="ARBA00022837"/>
    </source>
</evidence>
<organism evidence="28 29">
    <name type="scientific">Trichomalopsis sarcophagae</name>
    <dbReference type="NCBI Taxonomy" id="543379"/>
    <lineage>
        <taxon>Eukaryota</taxon>
        <taxon>Metazoa</taxon>
        <taxon>Ecdysozoa</taxon>
        <taxon>Arthropoda</taxon>
        <taxon>Hexapoda</taxon>
        <taxon>Insecta</taxon>
        <taxon>Pterygota</taxon>
        <taxon>Neoptera</taxon>
        <taxon>Endopterygota</taxon>
        <taxon>Hymenoptera</taxon>
        <taxon>Apocrita</taxon>
        <taxon>Proctotrupomorpha</taxon>
        <taxon>Chalcidoidea</taxon>
        <taxon>Pteromalidae</taxon>
        <taxon>Pteromalinae</taxon>
        <taxon>Trichomalopsis</taxon>
    </lineage>
</organism>
<dbReference type="InterPro" id="IPR011009">
    <property type="entry name" value="Kinase-like_dom_sf"/>
</dbReference>
<evidence type="ECO:0000256" key="22">
    <source>
        <dbReference type="ARBA" id="ARBA00048679"/>
    </source>
</evidence>
<keyword evidence="9" id="KW-0808">Transferase</keyword>
<keyword evidence="16" id="KW-0460">Magnesium</keyword>
<keyword evidence="20" id="KW-0393">Immunoglobulin domain</keyword>
<feature type="compositionally biased region" description="Basic and acidic residues" evidence="24">
    <location>
        <begin position="7238"/>
        <end position="7253"/>
    </location>
</feature>
<evidence type="ECO:0000256" key="13">
    <source>
        <dbReference type="ARBA" id="ARBA00022777"/>
    </source>
</evidence>
<evidence type="ECO:0000256" key="4">
    <source>
        <dbReference type="ARBA" id="ARBA00012513"/>
    </source>
</evidence>
<dbReference type="SMART" id="SM00408">
    <property type="entry name" value="IGc2"/>
    <property type="match status" value="20"/>
</dbReference>
<feature type="domain" description="Fibronectin type-III" evidence="27">
    <location>
        <begin position="6446"/>
        <end position="6539"/>
    </location>
</feature>
<dbReference type="GO" id="GO:0005524">
    <property type="term" value="F:ATP binding"/>
    <property type="evidence" value="ECO:0007669"/>
    <property type="project" value="UniProtKB-UniRule"/>
</dbReference>
<evidence type="ECO:0000256" key="3">
    <source>
        <dbReference type="ARBA" id="ARBA00006692"/>
    </source>
</evidence>
<dbReference type="InterPro" id="IPR036116">
    <property type="entry name" value="FN3_sf"/>
</dbReference>
<keyword evidence="7" id="KW-0723">Serine/threonine-protein kinase</keyword>
<dbReference type="FunFam" id="2.60.40.10:FF:000097">
    <property type="entry name" value="Bent, isoform F"/>
    <property type="match status" value="1"/>
</dbReference>
<evidence type="ECO:0000256" key="20">
    <source>
        <dbReference type="ARBA" id="ARBA00023319"/>
    </source>
</evidence>
<dbReference type="PANTHER" id="PTHR14340">
    <property type="entry name" value="MICROFIBRIL-ASSOCIATED GLYCOPROTEIN 3"/>
    <property type="match status" value="1"/>
</dbReference>
<comment type="subcellular location">
    <subcellularLocation>
        <location evidence="2">Cytoplasm</location>
    </subcellularLocation>
</comment>
<feature type="domain" description="Ig-like" evidence="26">
    <location>
        <begin position="2664"/>
        <end position="2754"/>
    </location>
</feature>
<feature type="compositionally biased region" description="Basic and acidic residues" evidence="24">
    <location>
        <begin position="6538"/>
        <end position="6552"/>
    </location>
</feature>
<dbReference type="FunFam" id="2.60.40.10:FF:000034">
    <property type="entry name" value="Titin isoform A"/>
    <property type="match status" value="1"/>
</dbReference>
<feature type="region of interest" description="Disordered" evidence="24">
    <location>
        <begin position="6527"/>
        <end position="6552"/>
    </location>
</feature>
<dbReference type="InterPro" id="IPR017441">
    <property type="entry name" value="Protein_kinase_ATP_BS"/>
</dbReference>
<dbReference type="STRING" id="543379.A0A232F0M9"/>
<dbReference type="Gene3D" id="2.60.40.10">
    <property type="entry name" value="Immunoglobulins"/>
    <property type="match status" value="70"/>
</dbReference>
<evidence type="ECO:0000256" key="2">
    <source>
        <dbReference type="ARBA" id="ARBA00004496"/>
    </source>
</evidence>
<evidence type="ECO:0000256" key="5">
    <source>
        <dbReference type="ARBA" id="ARBA00022443"/>
    </source>
</evidence>
<dbReference type="FunFam" id="2.60.40.10:FF:000935">
    <property type="entry name" value="Uncharacterized protein, isoform I"/>
    <property type="match status" value="1"/>
</dbReference>
<dbReference type="FunFam" id="2.60.40.10:FF:000031">
    <property type="entry name" value="Myosin-binding protein C, slow type"/>
    <property type="match status" value="2"/>
</dbReference>
<evidence type="ECO:0000256" key="8">
    <source>
        <dbReference type="ARBA" id="ARBA00022553"/>
    </source>
</evidence>
<feature type="domain" description="Fibronectin type-III" evidence="27">
    <location>
        <begin position="3476"/>
        <end position="3574"/>
    </location>
</feature>
<feature type="domain" description="Fibronectin type-III" evidence="27">
    <location>
        <begin position="3181"/>
        <end position="3276"/>
    </location>
</feature>
<evidence type="ECO:0000256" key="17">
    <source>
        <dbReference type="ARBA" id="ARBA00022860"/>
    </source>
</evidence>
<keyword evidence="14" id="KW-0106">Calcium</keyword>
<feature type="domain" description="Fibronectin type-III" evidence="27">
    <location>
        <begin position="2861"/>
        <end position="2956"/>
    </location>
</feature>
<dbReference type="Pfam" id="PF07679">
    <property type="entry name" value="I-set"/>
    <property type="match status" value="29"/>
</dbReference>
<dbReference type="GO" id="GO:0004674">
    <property type="term" value="F:protein serine/threonine kinase activity"/>
    <property type="evidence" value="ECO:0007669"/>
    <property type="project" value="UniProtKB-KW"/>
</dbReference>
<feature type="region of interest" description="Disordered" evidence="24">
    <location>
        <begin position="3855"/>
        <end position="3874"/>
    </location>
</feature>
<feature type="domain" description="Fibronectin type-III" evidence="27">
    <location>
        <begin position="1874"/>
        <end position="1969"/>
    </location>
</feature>
<feature type="binding site" evidence="23">
    <location>
        <position position="6630"/>
    </location>
    <ligand>
        <name>ATP</name>
        <dbReference type="ChEBI" id="CHEBI:30616"/>
    </ligand>
</feature>
<feature type="domain" description="Ig-like" evidence="26">
    <location>
        <begin position="6235"/>
        <end position="6343"/>
    </location>
</feature>
<dbReference type="FunFam" id="2.60.40.10:FF:000567">
    <property type="entry name" value="Uncharacterized protein, isoform G"/>
    <property type="match status" value="6"/>
</dbReference>
<feature type="domain" description="Fibronectin type-III" evidence="27">
    <location>
        <begin position="1084"/>
        <end position="1179"/>
    </location>
</feature>
<name>A0A232F0M9_9HYME</name>
<feature type="domain" description="Fibronectin type-III" evidence="27">
    <location>
        <begin position="1281"/>
        <end position="1377"/>
    </location>
</feature>
<dbReference type="FunFam" id="2.60.40.10:FF:000460">
    <property type="entry name" value="Bent, isoform J"/>
    <property type="match status" value="1"/>
</dbReference>
<feature type="domain" description="Ig-like" evidence="26">
    <location>
        <begin position="7402"/>
        <end position="7490"/>
    </location>
</feature>
<keyword evidence="12 23" id="KW-0547">Nucleotide-binding</keyword>
<feature type="domain" description="Fibronectin type-III" evidence="27">
    <location>
        <begin position="2467"/>
        <end position="2560"/>
    </location>
</feature>
<dbReference type="CDD" id="cd05748">
    <property type="entry name" value="Ig_Titin_like"/>
    <property type="match status" value="2"/>
</dbReference>
<protein>
    <recommendedName>
        <fullName evidence="4">non-specific serine/threonine protein kinase</fullName>
        <ecNumber evidence="4">2.7.11.1</ecNumber>
    </recommendedName>
</protein>
<dbReference type="PROSITE" id="PS00108">
    <property type="entry name" value="PROTEIN_KINASE_ST"/>
    <property type="match status" value="1"/>
</dbReference>
<dbReference type="OrthoDB" id="504170at2759"/>
<feature type="domain" description="Fibronectin type-III" evidence="27">
    <location>
        <begin position="3972"/>
        <end position="4066"/>
    </location>
</feature>
<dbReference type="PROSITE" id="PS00107">
    <property type="entry name" value="PROTEIN_KINASE_ATP"/>
    <property type="match status" value="1"/>
</dbReference>
<dbReference type="InterPro" id="IPR013783">
    <property type="entry name" value="Ig-like_fold"/>
</dbReference>
<dbReference type="SMART" id="SM00409">
    <property type="entry name" value="IG"/>
    <property type="match status" value="30"/>
</dbReference>
<keyword evidence="15 23" id="KW-0067">ATP-binding</keyword>
<keyword evidence="13" id="KW-0418">Kinase</keyword>
<evidence type="ECO:0000259" key="27">
    <source>
        <dbReference type="PROSITE" id="PS50853"/>
    </source>
</evidence>
<dbReference type="SUPFAM" id="SSF49265">
    <property type="entry name" value="Fibronectin type III"/>
    <property type="match status" value="21"/>
</dbReference>
<feature type="domain" description="Fibronectin type-III" evidence="27">
    <location>
        <begin position="2762"/>
        <end position="2855"/>
    </location>
</feature>
<comment type="similarity">
    <text evidence="3">Belongs to the protein kinase superfamily. CAMK Ser/Thr protein kinase family.</text>
</comment>
<feature type="domain" description="Fibronectin type-III" evidence="27">
    <location>
        <begin position="1975"/>
        <end position="2069"/>
    </location>
</feature>
<dbReference type="FunFam" id="2.60.40.10:FF:000006">
    <property type="entry name" value="Uncharacterized protein, isoform F"/>
    <property type="match status" value="1"/>
</dbReference>
<feature type="domain" description="Fibronectin type-III" evidence="27">
    <location>
        <begin position="4366"/>
        <end position="4461"/>
    </location>
</feature>
<feature type="region of interest" description="Disordered" evidence="24">
    <location>
        <begin position="5037"/>
        <end position="5069"/>
    </location>
</feature>
<keyword evidence="18" id="KW-1015">Disulfide bond</keyword>
<feature type="domain" description="Fibronectin type-III" evidence="27">
    <location>
        <begin position="6049"/>
        <end position="6145"/>
    </location>
</feature>
<evidence type="ECO:0000256" key="16">
    <source>
        <dbReference type="ARBA" id="ARBA00022842"/>
    </source>
</evidence>
<feature type="domain" description="Fibronectin type-III" evidence="27">
    <location>
        <begin position="2566"/>
        <end position="2660"/>
    </location>
</feature>
<feature type="domain" description="Ig-like" evidence="26">
    <location>
        <begin position="3280"/>
        <end position="3371"/>
    </location>
</feature>
<evidence type="ECO:0000256" key="18">
    <source>
        <dbReference type="ARBA" id="ARBA00023157"/>
    </source>
</evidence>
<dbReference type="SMART" id="SM00060">
    <property type="entry name" value="FN3"/>
    <property type="match status" value="39"/>
</dbReference>
<feature type="domain" description="Fibronectin type-III" evidence="27">
    <location>
        <begin position="2171"/>
        <end position="2264"/>
    </location>
</feature>
<evidence type="ECO:0000313" key="28">
    <source>
        <dbReference type="EMBL" id="OXU23968.1"/>
    </source>
</evidence>
<dbReference type="GO" id="GO:0030154">
    <property type="term" value="P:cell differentiation"/>
    <property type="evidence" value="ECO:0007669"/>
    <property type="project" value="UniProtKB-ARBA"/>
</dbReference>
<feature type="domain" description="Fibronectin type-III" evidence="27">
    <location>
        <begin position="4267"/>
        <end position="4360"/>
    </location>
</feature>
<feature type="domain" description="Fibronectin type-III" evidence="27">
    <location>
        <begin position="4862"/>
        <end position="4955"/>
    </location>
</feature>
<evidence type="ECO:0000256" key="24">
    <source>
        <dbReference type="SAM" id="MobiDB-lite"/>
    </source>
</evidence>
<feature type="compositionally biased region" description="Basic and acidic residues" evidence="24">
    <location>
        <begin position="7"/>
        <end position="35"/>
    </location>
</feature>
<dbReference type="PROSITE" id="PS50853">
    <property type="entry name" value="FN3"/>
    <property type="match status" value="39"/>
</dbReference>
<feature type="domain" description="Ig-like" evidence="26">
    <location>
        <begin position="50"/>
        <end position="142"/>
    </location>
</feature>
<sequence>MRFLGKVGEEMVQKSVERRRPSTDARRLSVADIENKPSTPLKDVGSPGPPQIVDMEEKISVPEDNTAALTVRVEGAPAPTFKFYKGMTEIIEGGRFAFRTDSETNTITLLMRKAKPNDEGTYKIVVSNIHGEDSGEMQLFVTDASGMDFRAQLKKRKYKQWERETEKETVDLKETEKPLPALKKVERSSTGCSRRPSLAELIPDWPVLHHFIKTEKPESFLKPLIDQYAKEGKDKKVMFEANFSKPNCKPRWYFRKDEIFASSKYKLKNEEDCYQLIILGPKVEDTGKYTIDISGISSTAFLNVDEPDPTYTFTKPLNQQTSGFLKHEVQLECTVSSNMAKVDWYKGKTKLEDGDVYQISKDMTGVCRLTIKSATFDDSGEYFCKIAKQPDKTDTTLSIIEYPYKFVKVLKHQTATEKETITLLCELDDAAGEVKWFKGDQEIKSDKRVQIKEDGRKRKLIIKDAKVTDAGMYSCVSNADKTEAELIVNYLNRFNKKLKDTVGIEREKVVLDVELQDQTAPANWFFNGKPIETNERVEIKNLGGGKHQLVFNRAEMTDDGEITCESGELKSSCQLSIKKGESKPIAEIPDTVEGPCNAPIVFTIPYKVEGTKQSQVEAKLMKDGKALPLKDVEIVVGEDKITYKIKKPQHDQSGTYQIKIGNAQGEEVKDVFVNMQDVPSPPLDVEVTDVFATSCIVKFSPSKDDGGSPITKYVIERLDMSLKSQWDSVGEVMPGEKTSYKVEDLVTKKEYKFRIRAVNKIGSSEPAMFGKPVLAKDPWDEPGKPGNVEVTDWDVDHADLTWTKPENDGGAPITGYVIEYKEKFGKEWVKGKEIEGDVTKGTIDGLKEGQQYEFRIRAVNKAGPGEPSEPTKPIIAKSRFVKPFIVGDGLKNLVIKKGQVIKYDIKYQGEPEPEVKWFLGDKEIVQDAAERITIDKYERNTVLTVRKTTRPDSGKYKLVLTNSSGTCESMADVVVLDKPSKPIGPLETTEVRSDHITVKWKKPKDDGGSDITGYVLEKMDVDTGRWIPAGEIGPGEPHEFTFSGLTPKKKYKFRVKAQNKEGESEPLETDEGILAKNPYDEPGKPGKPDIYDYDNMSVSLRWAKPDTDGGRPITHYTVEMKDKFSPDWIEVAKTNDDKPEVKVEGLKEKMVYQFRVKAHNKAGCGQPSEPTDNHLCKHKNLKPRIERETFKSITIKAGRTHKWSVDVIGEPPPDCKWVWRDNIPLTNTERIKIENVEYHTDFTIINAVRKDTGKYTLIAENASGKDQETVELTVLGKPDAPKGPLVVSDVTKTSAKVKWEKPEDDGGCPIKEYEIEKMDTKTGKWVRVGRVPGDGNTEFDITGLNPGSEYKFRVTAVNDEGDSEPLESERPIIAKNPFDEPLKPGTPDITDYDNESVSLKWTPPEFDGGAPIEKYIIEKKDRYKPEWEKAIEVPGNMLEAKVPGLKEKGEYQFRIVAVNKAGPSPPSDASKMQICKHKSLKPRIDRTNLKPIVVRAGKPIKYDVDVRGEPPPETTWYHKDTLVKSAGNIEIVNIEYNTKLNISDSIRANTGVWKIKAVNAHGEDEAEVEVTVLSAPSKPKGPLKVSDVTKSGCKLKWEKPEDDGGKPITGYQVEKLDKATGRWVPVGRTNDTEMDIKGLQEGHDYEFRVKAINEEGESEPLVTDRSITAKNPYDLPGKPGVPDFEDWDVDRVDLKWEAPKDDGGAPITGYVIEKKEKLTSHWEEAETTTTSQPRGRVTGLKKGATYQFRVRAINKAGPGEPSEPTKPHVMKARFLKPHINRDKLQTVKVRAGQLVKLDVDVDGEPPPTITWSKGIKQLTTSANVKIDNEDYNTKVQLSNTTREDTGKYTIKAVNDSGSDEAEVEIIILDKPGKPEGPLEVSDVHKEGCKLKWKKPKDDGGLPLSSYIVEKMDVTTGRWVPAGIVDPEKTEHTITGLEPGRKYEFRVKAVNEEGESEPLQTDTAILAKNPYDTPNAPGLPEIVDWSENMVKLKWEPPIRDGGAPITGYIIEMKDKFGTSFIKAAEVDGPICTGTVPKLEEGNQYQFRVRAVNKAGPGEPSEATNPHTAKARWLKPYIDRTNLQPTTIKVGLTLSLDINIIGEPAPKVTWSYKGKEMVSDDQIRIDNVDYNTKLLILKCKRVHTGRYTIKASNEVGEDVAEFDLLVMGKPSKPTGPLEVSDVNKHGCKLKWKKPEDDGGAPVEYYEIEKLDPLSGQWVPCGRSTEPEANITGLLEGKPYKFRVKAVNKEGESEDLEADKSIIAKNPFDEPGKPGRPQLTDWDKDFVDVTWTPPENDGGAPIEKYIVQMRDKEGRNWVDAAKVSGNTTNAKVTDGIEEGHEYEFRVVAVNKAGPGEPSDTSKSVVAKPRFLAPRIDRTNLQKKVMRVGQLLRMEAKITGEPAPAVTWKLKNVTLKTQDRLKIDNEDYHTSFILNKLERSDTGTYTVTATNDSGKDEVEIELLVLSKPGRPKGPLQVSDVTAEGCKLKWDKPEDDGGDPVDHYVIERMDVDMGRWVPCGTSKTPEAEVAGLNEGKDYQFRVKAVNSEGESEPLETTIPTTAKNPYGEPDAPGKPEFKDWDKNHAFLKWTAPKNDGGAPIEKYIIERKDQYGKWQKVAEGPGLRTEARVGDLVEGQKYQFRVKAVNKAGPSKPSEPSDTLLAKDRYAAPKIDRANLKDITVKAGQHVRLDVKVSGEPPPTKTWSLNKKKQESDQNGVIIEEEDYRTKFSIGFATRAHTGTLQLKAENDSGKDEATITLTVLDKPGKPEGPLKVDNVHKEGCSLKWNPPLDDGGVPIDHYVVEKMDTISGRWIPVGRTTEPKMEVENLVPGQEYKFRVAAVNAEGESEPLVTEQAIIAKNPFDEPGPPGRPEATDWDKDRVDLKWTPPMNDGGSPITGYVIEKREKGSPRWIKAVETVGPECKGKVDNLDEGTEYEFRVRAINEAGPGEPSDVSKPITAKCRRLPPKIDRKNLRDITVHENEPIKFDVKVFGEPAPDVSWSINGKIIHQTTYRRVENVPNNTKFFNDRPERKDTGVYKISASNQYGSDTAEVEVTVVCEYDFTILLVMIVSRDKYFILRIITAKPDKPEGPLEVSNVHKDGCTLKWKKPKDDGGEPIEGYLVEKFDPETGVWLPIGRSTVPEFKVEGLTPGHEYKFRVKALNKEGESEPLETIGSIIAKDPFTVPSPPGAPEPVDWTANQVDLKWKEPVSDGGTPITGYIVEKKDKYSTMWEKALERDLPVCSALITGLIEGNEYQFRVIAVNKAGQSEPGDSSKTFVAKPRFLAPKIDRRTLRDVTLSAGSTLKFDVNVIGEPHPTMNWRFGSMPLTPSRTVNIDNSEYTSKLTVRPVKRDDSGDYTIIATNSCGKDQASVKVTVTDKPSAPEGPLSVTDVHKEGCKLKWKRPLDDGGIPIEYYQVDKMDPETGCWVPCGRSTDPNLDVTGLTPGKEYKFRVSAVNAEGESEPLVAEQTIIAKNPYDEPDKPTDLEATDWDKDHIDLKWSPPKNDGGSPITGYIVEKKDKYGEWEKALEIPAYGESDSPVRATVGDLVEGQPYEFRVRAVNKAGPSEPSNQTPVIIAKPRNQAPKIDRTNLIDIKVKAGQNFGFDVKVSGEPAPSTRWLLDSKDVRTNERVKIKDVDYNTQLNVRMATRAESGKYQIIAENINGKDVAYVKVTVLDKPGTPEGPIKITDVTAEGCKLAWKPPEDDGGCPIEKYVVEKLDEATGRWVPAGETDGPETKLKVEGLTPNHKYKFRVRAVNKQGKGEPLTALQSIEAKNPFDEPGKPGTPKIKDYDSDFVELEWTRPLTDGGSPVTGYVIEKRDKYSPSWEKCAEIEGDVTSGKVNDLVEGTPYEFRVRAVNKAGPGEPSDATKPHIARPKNLPPKIDRKYMLDVKVRAGGFFDFDVPVIGEPPPKKEWSLKGNVVTSSDRIKIVNEDYNTRVRVLEALRSDSGEYTLTARNTNGKDSATLRVIVLDVPSPPEGPLKIGNVTRNGCKLSWKPPKDDGGSEILNYAIEKMDAESMRWVPLCESIGTTIDIDHLIEGHQYSFRVRAVNKQGESAPLNGLESIIAVDPFGKPEKPGTPSVTDWDKNRVDLEWTPPKRDGGAPITGYIIEKRPKFGQWEKALEVDSDKTNARVPDLTEGEEYEFRVIAVNKAGPGEPSEASLPIVAKARYVKPSFDPHLLHDLVVRAGQKVSYDIPIEASPKPIAKWTINNVPVEADERHEIFTTHNNTSFEIPFAQRSDSGRYVLTLENELGSCSAGANVTVIDKPSKPRGPLEVSGVTKDSCHLSWQQPLDNGGTPILHYIIEKMDFSRGTWTDAGMSMVTTHEVARLVHKKEYYFRVKAVNSVGESEPLETEKSIIAKNEFDEPEAPGKPRIVDWDKDHVDLEWPAPESDGGSPLTGYIIQKKEKGSPYWTNAVHVPPNQNSATVPDLTEGQEYEFRVIAQNAAGQSEPSEPSDLVCCKPRYLAPKIKTPLTDIKVKAGHIFHLDVDFVGEPIPEVIWSMNNKNIDANKRTSVSSIGYHTILHIVDAKRTDSGNYHLLLKNSSGIDEGSFKLTVLDRPGPPQGPLEYEEITGQSVTLSWKPPKDNGGSELTGYVIEKRDLTHGGGWVPAVSHVNPKFNHATVPRLLEGTSYEFRVSAENLQGRSEPLNTDKSVVAKNQFVVPGQPGRPECVDADKDHIKIEWTPPISTGGSPIIGYDVERRDRATGRWIKLNKEPVKPIQYYDDHVSEGHQYEYRVTAINAAGAGKPSDTSHIITAKPMREAPKLYLDALIGRRIKVRAGEPINVVIPITGAPTPKIEWTKNLIRVVDTLRISTETKSDHTQLLIEKSVRDDGGKYTIVASNEYGRDSADIEVIVVDRPGPPVGPLQYTATTQDSVSLAWSPPLDDGGSDITNYIVEVADFGSENWRQCPGYCPTAHFIAKGLTEGKRYVFRVRAENMYGVSEPLEGKPVTAKCPFDPPDAPNQPEILGYTPNSCTLAWTPPLNTGGKPITGYIVEKRERGGEWMKANNYPTPNTTFTVQDLHEGGRYEFRVIALNEAGPGRPSKPTEPITAGHQRTAPDAPEPPKADRITKDSVTLSWRPPRNDGGAKIRGYIIQQKKARGDDDWDDVNGAPVPSTTFTVPHLMLGEEYLFRVVAVNDVGKSPPSRASNPITIEEQPNKPTMDLGGVRDITVRAGEDFCIHVPYVGFPKPVATWYVNDVVTDEDTDRRVHLQLADDYASLVIKNSKRTDGGQYRLQLRNASGFDTATVNVRVLDRPSPPQNLRADEFAGDALTLFWNPPKDNGGAEVTNYVIEKKEPKSFEWVKVSACTTSTFVRVRNLAVGSTYEFRVMAENQYGTSEPATTIDPIKARYPFDPPGAPGAPRGVETTEDSITINWTKPRHDGGSPITGYVIEKRLISEEKWIKATQAIVVDTTYRVGGLIENHDYEFRVAALNAAGQGPWSAGSETIRAAAPSVAPKITSDLSIRDMTVIAGEPFTITVPFIAKPRPRPAWCINGEDVINDERIKFDTNDIETQFINKKAKRSDTGNYTIYLTNTVGTDSATCKVLVVDKPSPPQGPLDVSDITPESCTISWKPPNDDGGSPVTNYIIEKLEPIGIWTKLSSFARRTQYDVFGLEPNRKYNFRVRAENQYGISAPLVGDEPITAKFPFNVPDPPGRPRVTDWDSTSITVAWDRPVSDGGSRIQGYKVEFRDPTDETTWRTANDYLVKDLNYICYNLLSGHEYEFRIFAKNAAGLSKPSQTSTPFKLKSKSMVPDAPRNPQVIKVGKNYVDLRWEAPASDGGSRITGYMIEKREIGSAIWMKCNDYNITDLEYTVLHLIEKGDYEFRIFAINSAGRSDPSSCTPPVKICEVEGGEKPEFLRNLPYSQGVALGKTHVLECEATGKPMPVARWLKNGREITIGGRFRTESWDGVFRLVIAEVYESDEGDYTCQATNAVGYASTTGRVKIGSPPRIDRIPDDLFLPEGENTKIKIYYSGDQPITVTLKKDGRKLPESTDHLKYTVFDDYIIIFIREINKDTDAGSYEVNLENESGSVTGVFNVYITGLPGPPQGPLDVSHIDKHTCSLSWHPPKFDGGLKITHYVIERRDVTHTQWITISMFGCRDTNYSVQGLTEGQEYLFRVMAVNENGMGPPLEGTNPIKAKAPFDPPGPPGIPKVTQVGGDFVNLSWDKPETDGGAKIQGYWIDKREVKVPESCWQRVNPSICLPNQINVGNLIEDRKYEFRVFAQNAAGLSPESKASTSVQIRDPQAAKAPEIIKPLPKTLNCAQNHNAHFKTLITGIPAPTVSWFKGAREIVNGSRYNIYSEGDCHNLIVHDVFGEDADEYVCRAVNRAGAKSTKGELMIMTPPRLNVPPRFRDTAYFDKGLNVVIKVPFTGFPKPKLTWVREGETIESGEHYDIQITDRHATLTIRDANKVDSGPYRLTAENELGQDSAIIKIQISDRPDPPRFPVIDSVGHDSLALTWKPPVWDGGSNITNYLVEKREHPMSTWIRVGSTRVCSIAVHGLSPGHQYDFRVFAENVYGRSNPSETTPLVQTKGEAKKRREEPKRKQEIDPITGKKIRGRNDEAVRDYDQFVSDIYDKYVPQQPVDIKRNVSVYDRYDILEEIGTGAFGVVHRCRERSTGNIFAAKFIPSAHPMEKELIRREIDIMNQLHHPKLINLHDAFEDDDEMVLIFEFLSGGELFERITAEGYTMSEAEVINYMRQICEAIKHMHERNIIHLDVKPENIMCQTRQSTNVKLIDFGLATKLDPNQVVKISTGTAEFAAPEIVEREPVGFYTDMWACGVLAYVLLSGLSPFAGDNDIETLKNVKACDWDFDEEAFREVSEEAKDFIRRLLIKNKEKRMTAHECLMHAWLTGDSSKRTTEIKTSRYINFRDRIRAKYDDWKKYVLPIGRLAEYSSLRKLLIEKYHIQDTTFDRRQAAPRFVIKPTSAFAYEGQSVKFTCRVIAIAPAVLTWYRNNTELRQSVKFMKRYIGDDYTFVINRVKLEDRGEYIIRAENHYGYREEVVFLNVQPLPKDVPPYRPETYQPVRRREPLPYHFWMETKEAAPDFTFLLRPRVMQARDTCKLLCCLSGKPTPTVKWYKNSKELSKFEYTMTNSDGVVTMEIVDCKPEDSGKYRCVAINCHGTDETSCVVIVEGSGETEEQEQLAHDLLHSGERRFIEKPLKPAPYQPVTTTIIRSTPYSPFKPGHSSVDKIPISERELHRVTLPEAPKPVVQEKPAPVKPVETIPEPAPEPVKEKKSKKDGDEKKDKKSIKKYGSKLESTGSPSRSRSTTKELIPTPDDASMGPPTFTQQLDSALTIDDGARLELTVKVEGDPEPQITWLKNEQIVTSSDVVDLRYKNGVASLTIAEVFPEDEGEYVCTATNSIGAVSTTCKLTINPVEKAPAPAPKTEEKDHAPQIVDHVKSSAVTDGDAVTLSCRIIGANKFDVVWLHNNKEIKPSKDFQYTSEANIHKLIIAEIFPEDCGTYTCEAFNDAGESFSSCTLNVLVPNEEPKSPVFKTFPQSATVTEGEAVNVSCKFDEAPLKVTWLKDGKPIDEKSSRYRFSKDGDSSFRFGVKATTAEDIGQYTVQAVGKKGETNAAFSINVIPPNESV</sequence>
<feature type="domain" description="Fibronectin type-III" evidence="27">
    <location>
        <begin position="3082"/>
        <end position="3175"/>
    </location>
</feature>
<evidence type="ECO:0000256" key="10">
    <source>
        <dbReference type="ARBA" id="ARBA00022723"/>
    </source>
</evidence>
<feature type="domain" description="Fibronectin type-III" evidence="27">
    <location>
        <begin position="5259"/>
        <end position="5353"/>
    </location>
</feature>
<dbReference type="InterPro" id="IPR036179">
    <property type="entry name" value="Ig-like_dom_sf"/>
</dbReference>
<evidence type="ECO:0000259" key="25">
    <source>
        <dbReference type="PROSITE" id="PS50011"/>
    </source>
</evidence>
<feature type="domain" description="Fibronectin type-III" evidence="27">
    <location>
        <begin position="4961"/>
        <end position="5060"/>
    </location>
</feature>
<dbReference type="FunFam" id="1.10.510.10:FF:000321">
    <property type="entry name" value="Bent, isoform C"/>
    <property type="match status" value="1"/>
</dbReference>
<feature type="domain" description="Ig-like" evidence="26">
    <location>
        <begin position="3579"/>
        <end position="3668"/>
    </location>
</feature>
<feature type="domain" description="Ig-like" evidence="26">
    <location>
        <begin position="309"/>
        <end position="398"/>
    </location>
</feature>
<dbReference type="InterPro" id="IPR007110">
    <property type="entry name" value="Ig-like_dom"/>
</dbReference>
<keyword evidence="11" id="KW-0677">Repeat</keyword>
<dbReference type="EC" id="2.7.11.1" evidence="4"/>
<accession>A0A232F0M9</accession>
<dbReference type="FunFam" id="2.60.40.10:FF:000147">
    <property type="entry name" value="Myosin light chain kinase"/>
    <property type="match status" value="1"/>
</dbReference>
<evidence type="ECO:0000256" key="7">
    <source>
        <dbReference type="ARBA" id="ARBA00022527"/>
    </source>
</evidence>
<dbReference type="InterPro" id="IPR003599">
    <property type="entry name" value="Ig_sub"/>
</dbReference>
<feature type="domain" description="Fibronectin type-III" evidence="27">
    <location>
        <begin position="5359"/>
        <end position="5455"/>
    </location>
</feature>
<dbReference type="PROSITE" id="PS50835">
    <property type="entry name" value="IG_LIKE"/>
    <property type="match status" value="19"/>
</dbReference>
<feature type="domain" description="Fibronectin type-III" evidence="27">
    <location>
        <begin position="3777"/>
        <end position="3872"/>
    </location>
</feature>
<feature type="domain" description="Ig-like" evidence="26">
    <location>
        <begin position="2960"/>
        <end position="3049"/>
    </location>
</feature>
<evidence type="ECO:0000256" key="12">
    <source>
        <dbReference type="ARBA" id="ARBA00022741"/>
    </source>
</evidence>
<dbReference type="FunFam" id="2.60.40.10:FF:000003">
    <property type="entry name" value="Titin isoform E"/>
    <property type="match status" value="3"/>
</dbReference>
<keyword evidence="17" id="KW-0112">Calmodulin-binding</keyword>
<feature type="domain" description="Fibronectin type-III" evidence="27">
    <location>
        <begin position="3676"/>
        <end position="3771"/>
    </location>
</feature>
<feature type="domain" description="Ig-like" evidence="26">
    <location>
        <begin position="1777"/>
        <end position="1866"/>
    </location>
</feature>
<feature type="domain" description="Fibronectin type-III" evidence="27">
    <location>
        <begin position="4072"/>
        <end position="4166"/>
    </location>
</feature>
<feature type="domain" description="Ig-like" evidence="26">
    <location>
        <begin position="6348"/>
        <end position="6441"/>
    </location>
</feature>
<feature type="domain" description="Fibronectin type-III" evidence="27">
    <location>
        <begin position="2270"/>
        <end position="2366"/>
    </location>
</feature>
<comment type="catalytic activity">
    <reaction evidence="21">
        <text>L-threonyl-[protein] + ATP = O-phospho-L-threonyl-[protein] + ADP + H(+)</text>
        <dbReference type="Rhea" id="RHEA:46608"/>
        <dbReference type="Rhea" id="RHEA-COMP:11060"/>
        <dbReference type="Rhea" id="RHEA-COMP:11605"/>
        <dbReference type="ChEBI" id="CHEBI:15378"/>
        <dbReference type="ChEBI" id="CHEBI:30013"/>
        <dbReference type="ChEBI" id="CHEBI:30616"/>
        <dbReference type="ChEBI" id="CHEBI:61977"/>
        <dbReference type="ChEBI" id="CHEBI:456216"/>
        <dbReference type="EC" id="2.7.11.1"/>
    </reaction>
</comment>
<dbReference type="FunFam" id="2.60.40.10:FF:002083">
    <property type="entry name" value="Protein CBR-UNC-22"/>
    <property type="match status" value="3"/>
</dbReference>
<feature type="domain" description="Ig-like" evidence="26">
    <location>
        <begin position="4763"/>
        <end position="4852"/>
    </location>
</feature>
<feature type="domain" description="Ig-like" evidence="26">
    <location>
        <begin position="7050"/>
        <end position="7137"/>
    </location>
</feature>
<dbReference type="FunFam" id="2.60.40.10:FF:000051">
    <property type="entry name" value="Uncharacterized protein, isoform J"/>
    <property type="match status" value="8"/>
</dbReference>
<dbReference type="FunFam" id="2.60.40.10:FF:000440">
    <property type="entry name" value="Bent, isoform C"/>
    <property type="match status" value="1"/>
</dbReference>
<keyword evidence="10" id="KW-0479">Metal-binding</keyword>
<feature type="domain" description="Ig-like" evidence="26">
    <location>
        <begin position="1183"/>
        <end position="1273"/>
    </location>
</feature>
<dbReference type="FunFam" id="2.60.40.10:FF:000127">
    <property type="entry name" value="titin isoform X1"/>
    <property type="match status" value="2"/>
</dbReference>
<feature type="domain" description="Ig-like" evidence="26">
    <location>
        <begin position="5858"/>
        <end position="5947"/>
    </location>
</feature>
<dbReference type="FunFam" id="2.60.40.10:FF:000876">
    <property type="entry name" value="Uncharacterized protein, isoform H"/>
    <property type="match status" value="1"/>
</dbReference>
<dbReference type="InterPro" id="IPR008271">
    <property type="entry name" value="Ser/Thr_kinase_AS"/>
</dbReference>
<proteinExistence type="inferred from homology"/>
<dbReference type="GO" id="GO:0009653">
    <property type="term" value="P:anatomical structure morphogenesis"/>
    <property type="evidence" value="ECO:0007669"/>
    <property type="project" value="UniProtKB-ARBA"/>
</dbReference>
<feature type="domain" description="Ig-like" evidence="26">
    <location>
        <begin position="7501"/>
        <end position="7590"/>
    </location>
</feature>
<keyword evidence="19" id="KW-0514">Muscle protein</keyword>
<feature type="domain" description="Fibronectin type-III" evidence="27">
    <location>
        <begin position="681"/>
        <end position="778"/>
    </location>
</feature>
<evidence type="ECO:0000256" key="11">
    <source>
        <dbReference type="ARBA" id="ARBA00022737"/>
    </source>
</evidence>
<dbReference type="FunFam" id="2.60.40.10:FF:001164">
    <property type="entry name" value="Uncharacterized protein, isoform F"/>
    <property type="match status" value="1"/>
</dbReference>
<feature type="region of interest" description="Disordered" evidence="24">
    <location>
        <begin position="7207"/>
        <end position="7292"/>
    </location>
</feature>
<keyword evidence="29" id="KW-1185">Reference proteome</keyword>
<gene>
    <name evidence="28" type="ORF">TSAR_001976</name>
</gene>
<feature type="compositionally biased region" description="Basic and acidic residues" evidence="24">
    <location>
        <begin position="1078"/>
        <end position="1087"/>
    </location>
</feature>
<dbReference type="Gene3D" id="1.10.510.10">
    <property type="entry name" value="Transferase(Phosphotransferase) domain 1"/>
    <property type="match status" value="1"/>
</dbReference>
<comment type="catalytic activity">
    <reaction evidence="22">
        <text>L-seryl-[protein] + ATP = O-phospho-L-seryl-[protein] + ADP + H(+)</text>
        <dbReference type="Rhea" id="RHEA:17989"/>
        <dbReference type="Rhea" id="RHEA-COMP:9863"/>
        <dbReference type="Rhea" id="RHEA-COMP:11604"/>
        <dbReference type="ChEBI" id="CHEBI:15378"/>
        <dbReference type="ChEBI" id="CHEBI:29999"/>
        <dbReference type="ChEBI" id="CHEBI:30616"/>
        <dbReference type="ChEBI" id="CHEBI:83421"/>
        <dbReference type="ChEBI" id="CHEBI:456216"/>
        <dbReference type="EC" id="2.7.11.1"/>
    </reaction>
</comment>
<feature type="domain" description="Fibronectin type-III" evidence="27">
    <location>
        <begin position="5061"/>
        <end position="5157"/>
    </location>
</feature>
<feature type="domain" description="Protein kinase" evidence="25">
    <location>
        <begin position="6601"/>
        <end position="6856"/>
    </location>
</feature>
<dbReference type="Pfam" id="PF00069">
    <property type="entry name" value="Pkinase"/>
    <property type="match status" value="1"/>
</dbReference>
<dbReference type="FunFam" id="2.60.40.10:FF:000107">
    <property type="entry name" value="Myosin, light chain kinase a"/>
    <property type="match status" value="1"/>
</dbReference>
<dbReference type="InterPro" id="IPR000719">
    <property type="entry name" value="Prot_kinase_dom"/>
</dbReference>
<dbReference type="FunFam" id="2.60.40.10:FF:000831">
    <property type="entry name" value="Uncharacterized protein, isoform F"/>
    <property type="match status" value="1"/>
</dbReference>
<feature type="region of interest" description="Disordered" evidence="24">
    <location>
        <begin position="1"/>
        <end position="49"/>
    </location>
</feature>
<feature type="domain" description="Fibronectin type-III" evidence="27">
    <location>
        <begin position="3377"/>
        <end position="3470"/>
    </location>
</feature>
<dbReference type="FunFam" id="2.60.40.10:FF:000056">
    <property type="entry name" value="twitchin isoform X4"/>
    <property type="match status" value="22"/>
</dbReference>
<feature type="domain" description="Fibronectin type-III" evidence="27">
    <location>
        <begin position="1678"/>
        <end position="1772"/>
    </location>
</feature>
<feature type="domain" description="Fibronectin type-III" evidence="27">
    <location>
        <begin position="5555"/>
        <end position="5649"/>
    </location>
</feature>
<dbReference type="GO" id="GO:0051239">
    <property type="term" value="P:regulation of multicellular organismal process"/>
    <property type="evidence" value="ECO:0007669"/>
    <property type="project" value="UniProtKB-ARBA"/>
</dbReference>